<keyword evidence="9 12" id="KW-0961">Cell wall biogenesis/degradation</keyword>
<name>D9MX82_9BACT</name>
<dbReference type="InterPro" id="IPR036968">
    <property type="entry name" value="Enolpyruvate_Tfrase_sf"/>
</dbReference>
<dbReference type="EMBL" id="HM537013">
    <property type="protein sequence ID" value="ADI87859.1"/>
    <property type="molecule type" value="Genomic_DNA"/>
</dbReference>
<keyword evidence="7 12" id="KW-0573">Peptidoglycan synthesis</keyword>
<organism evidence="14">
    <name type="scientific">uncultured bacterium Ak20-3</name>
    <dbReference type="NCBI Taxonomy" id="798570"/>
    <lineage>
        <taxon>Bacteria</taxon>
        <taxon>environmental samples</taxon>
    </lineage>
</organism>
<dbReference type="PANTHER" id="PTHR43783:SF1">
    <property type="entry name" value="UDP-N-ACETYLGLUCOSAMINE 1-CARBOXYVINYLTRANSFERASE"/>
    <property type="match status" value="1"/>
</dbReference>
<proteinExistence type="inferred from homology"/>
<evidence type="ECO:0000313" key="14">
    <source>
        <dbReference type="EMBL" id="ADI87859.1"/>
    </source>
</evidence>
<evidence type="ECO:0000256" key="5">
    <source>
        <dbReference type="ARBA" id="ARBA00022679"/>
    </source>
</evidence>
<dbReference type="CDD" id="cd01555">
    <property type="entry name" value="UdpNAET"/>
    <property type="match status" value="1"/>
</dbReference>
<evidence type="ECO:0000256" key="6">
    <source>
        <dbReference type="ARBA" id="ARBA00022960"/>
    </source>
</evidence>
<evidence type="ECO:0000256" key="9">
    <source>
        <dbReference type="ARBA" id="ARBA00023316"/>
    </source>
</evidence>
<feature type="binding site" evidence="12">
    <location>
        <position position="93"/>
    </location>
    <ligand>
        <name>UDP-N-acetyl-alpha-D-glucosamine</name>
        <dbReference type="ChEBI" id="CHEBI:57705"/>
    </ligand>
</feature>
<comment type="caution">
    <text evidence="12">Lacks conserved residue(s) required for the propagation of feature annotation.</text>
</comment>
<dbReference type="InterPro" id="IPR050068">
    <property type="entry name" value="MurA_subfamily"/>
</dbReference>
<sequence>MAKYIIEGGRPLNGTINPSGNKNEVLPTLMASLLTDQTVTLHRVPRINDVESSLAILSHLGVQVDWIGDSSVQLNASKAHSYKPDVKLCSHIRASILLLGPLLSRFGKVELAPPGGDVIGARRIDSHFEGIEALGGVLEFGNPIRGSIKKIKGADIYLDEPSVTATENIVMLAVRAEGTTRLFNAACEPHVVGLCNLLNKMGAKISGIGSNHIEIKGVPHLHGAEHTIGPDFMEVGSFLCLGAIADGKINIEGSDNSDLRFILKTFARIGLHPAIPNDHSLSINGKNELKMQTDISGRVGTVYSGPWPAFPTDLMSVAIVAGTQSKGTMIFHEKMFEGRMFFTDKLMSMGANIVLCDPHRIVVTGPTPLVAAKMSSPDVRAGMAMVLAALSAKGTSVIDNIYQIERGYCKVFDKLISLGAAIVREE</sequence>
<feature type="binding site" evidence="12">
    <location>
        <begin position="22"/>
        <end position="23"/>
    </location>
    <ligand>
        <name>phosphoenolpyruvate</name>
        <dbReference type="ChEBI" id="CHEBI:58702"/>
    </ligand>
</feature>
<gene>
    <name evidence="12" type="primary">murA</name>
    <name evidence="14" type="ORF">AKSOIL_0351</name>
</gene>
<dbReference type="InterPro" id="IPR013792">
    <property type="entry name" value="RNA3'P_cycl/enolpyr_Trfase_a/b"/>
</dbReference>
<dbReference type="GO" id="GO:0005737">
    <property type="term" value="C:cytoplasm"/>
    <property type="evidence" value="ECO:0007669"/>
    <property type="project" value="UniProtKB-SubCell"/>
</dbReference>
<evidence type="ECO:0000256" key="12">
    <source>
        <dbReference type="HAMAP-Rule" id="MF_00111"/>
    </source>
</evidence>
<keyword evidence="4 12" id="KW-0132">Cell division</keyword>
<evidence type="ECO:0000259" key="13">
    <source>
        <dbReference type="Pfam" id="PF00275"/>
    </source>
</evidence>
<evidence type="ECO:0000256" key="4">
    <source>
        <dbReference type="ARBA" id="ARBA00022618"/>
    </source>
</evidence>
<dbReference type="UniPathway" id="UPA00219"/>
<reference evidence="14" key="1">
    <citation type="journal article" date="2010" name="Appl. Environ. Microbiol.">
        <title>Novel florfenicol and chloramphenicol resistance gene discovered in Alaskan soil by using functional metagenomics.</title>
        <authorList>
            <person name="Lang K.S."/>
            <person name="Anderson J.M."/>
            <person name="Schwarz S."/>
            <person name="Williamson L."/>
            <person name="Handelsman J."/>
            <person name="Singer R.S."/>
        </authorList>
    </citation>
    <scope>NUCLEOTIDE SEQUENCE</scope>
</reference>
<evidence type="ECO:0000256" key="7">
    <source>
        <dbReference type="ARBA" id="ARBA00022984"/>
    </source>
</evidence>
<evidence type="ECO:0000256" key="8">
    <source>
        <dbReference type="ARBA" id="ARBA00023306"/>
    </source>
</evidence>
<keyword evidence="3 12" id="KW-0963">Cytoplasm</keyword>
<dbReference type="GO" id="GO:0051301">
    <property type="term" value="P:cell division"/>
    <property type="evidence" value="ECO:0007669"/>
    <property type="project" value="UniProtKB-KW"/>
</dbReference>
<dbReference type="NCBIfam" id="NF006873">
    <property type="entry name" value="PRK09369.1"/>
    <property type="match status" value="1"/>
</dbReference>
<feature type="domain" description="Enolpyruvate transferase" evidence="13">
    <location>
        <begin position="7"/>
        <end position="415"/>
    </location>
</feature>
<dbReference type="EC" id="2.5.1.7" evidence="12"/>
<comment type="catalytic activity">
    <reaction evidence="11 12">
        <text>phosphoenolpyruvate + UDP-N-acetyl-alpha-D-glucosamine = UDP-N-acetyl-3-O-(1-carboxyvinyl)-alpha-D-glucosamine + phosphate</text>
        <dbReference type="Rhea" id="RHEA:18681"/>
        <dbReference type="ChEBI" id="CHEBI:43474"/>
        <dbReference type="ChEBI" id="CHEBI:57705"/>
        <dbReference type="ChEBI" id="CHEBI:58702"/>
        <dbReference type="ChEBI" id="CHEBI:68483"/>
        <dbReference type="EC" id="2.5.1.7"/>
    </reaction>
</comment>
<comment type="similarity">
    <text evidence="10 12">Belongs to the EPSP synthase family. MurA subfamily.</text>
</comment>
<evidence type="ECO:0000256" key="3">
    <source>
        <dbReference type="ARBA" id="ARBA00022490"/>
    </source>
</evidence>
<dbReference type="PANTHER" id="PTHR43783">
    <property type="entry name" value="UDP-N-ACETYLGLUCOSAMINE 1-CARBOXYVINYLTRANSFERASE"/>
    <property type="match status" value="1"/>
</dbReference>
<evidence type="ECO:0000256" key="1">
    <source>
        <dbReference type="ARBA" id="ARBA00004496"/>
    </source>
</evidence>
<dbReference type="GO" id="GO:0009252">
    <property type="term" value="P:peptidoglycan biosynthetic process"/>
    <property type="evidence" value="ECO:0007669"/>
    <property type="project" value="UniProtKB-UniRule"/>
</dbReference>
<dbReference type="SUPFAM" id="SSF55205">
    <property type="entry name" value="EPT/RTPC-like"/>
    <property type="match status" value="1"/>
</dbReference>
<comment type="subcellular location">
    <subcellularLocation>
        <location evidence="1 12">Cytoplasm</location>
    </subcellularLocation>
</comment>
<accession>D9MX82</accession>
<dbReference type="GO" id="GO:0071555">
    <property type="term" value="P:cell wall organization"/>
    <property type="evidence" value="ECO:0007669"/>
    <property type="project" value="UniProtKB-KW"/>
</dbReference>
<dbReference type="GO" id="GO:0008760">
    <property type="term" value="F:UDP-N-acetylglucosamine 1-carboxyvinyltransferase activity"/>
    <property type="evidence" value="ECO:0007669"/>
    <property type="project" value="UniProtKB-UniRule"/>
</dbReference>
<feature type="binding site" evidence="12">
    <location>
        <position position="313"/>
    </location>
    <ligand>
        <name>UDP-N-acetyl-alpha-D-glucosamine</name>
        <dbReference type="ChEBI" id="CHEBI:57705"/>
    </ligand>
</feature>
<evidence type="ECO:0000256" key="2">
    <source>
        <dbReference type="ARBA" id="ARBA00004752"/>
    </source>
</evidence>
<dbReference type="GO" id="GO:0019277">
    <property type="term" value="P:UDP-N-acetylgalactosamine biosynthetic process"/>
    <property type="evidence" value="ECO:0007669"/>
    <property type="project" value="InterPro"/>
</dbReference>
<feature type="binding site" evidence="12">
    <location>
        <position position="335"/>
    </location>
    <ligand>
        <name>UDP-N-acetyl-alpha-D-glucosamine</name>
        <dbReference type="ChEBI" id="CHEBI:57705"/>
    </ligand>
</feature>
<dbReference type="GO" id="GO:0008360">
    <property type="term" value="P:regulation of cell shape"/>
    <property type="evidence" value="ECO:0007669"/>
    <property type="project" value="UniProtKB-KW"/>
</dbReference>
<dbReference type="InterPro" id="IPR005750">
    <property type="entry name" value="UDP_GlcNAc_COvinyl_MurA"/>
</dbReference>
<dbReference type="Gene3D" id="3.65.10.10">
    <property type="entry name" value="Enolpyruvate transferase domain"/>
    <property type="match status" value="2"/>
</dbReference>
<protein>
    <recommendedName>
        <fullName evidence="12">UDP-N-acetylglucosamine 1-carboxyvinyltransferase</fullName>
        <ecNumber evidence="12">2.5.1.7</ecNumber>
    </recommendedName>
    <alternativeName>
        <fullName evidence="12">Enoylpyruvate transferase</fullName>
    </alternativeName>
    <alternativeName>
        <fullName evidence="12">UDP-N-acetylglucosamine enolpyruvyl transferase</fullName>
        <shortName evidence="12">EPT</shortName>
    </alternativeName>
</protein>
<comment type="pathway">
    <text evidence="2 12">Cell wall biogenesis; peptidoglycan biosynthesis.</text>
</comment>
<keyword evidence="8 12" id="KW-0131">Cell cycle</keyword>
<dbReference type="HAMAP" id="MF_00111">
    <property type="entry name" value="MurA"/>
    <property type="match status" value="1"/>
</dbReference>
<dbReference type="Pfam" id="PF00275">
    <property type="entry name" value="EPSP_synthase"/>
    <property type="match status" value="1"/>
</dbReference>
<comment type="function">
    <text evidence="12">Cell wall formation. Adds enolpyruvyl to UDP-N-acetylglucosamine.</text>
</comment>
<keyword evidence="5 12" id="KW-0808">Transferase</keyword>
<feature type="active site" description="Proton donor" evidence="12">
    <location>
        <position position="117"/>
    </location>
</feature>
<evidence type="ECO:0000256" key="11">
    <source>
        <dbReference type="ARBA" id="ARBA00047527"/>
    </source>
</evidence>
<dbReference type="InterPro" id="IPR001986">
    <property type="entry name" value="Enolpyruvate_Tfrase_dom"/>
</dbReference>
<dbReference type="AlphaFoldDB" id="D9MX82"/>
<dbReference type="NCBIfam" id="TIGR01072">
    <property type="entry name" value="murA"/>
    <property type="match status" value="1"/>
</dbReference>
<keyword evidence="6 12" id="KW-0133">Cell shape</keyword>
<evidence type="ECO:0000256" key="10">
    <source>
        <dbReference type="ARBA" id="ARBA00038367"/>
    </source>
</evidence>